<evidence type="ECO:0000313" key="3">
    <source>
        <dbReference type="EMBL" id="QDZ25579.1"/>
    </source>
</evidence>
<dbReference type="InterPro" id="IPR044690">
    <property type="entry name" value="CAS_plant"/>
</dbReference>
<feature type="compositionally biased region" description="Pro residues" evidence="1">
    <location>
        <begin position="693"/>
        <end position="713"/>
    </location>
</feature>
<accession>A0A5B8MYB3</accession>
<feature type="compositionally biased region" description="Low complexity" evidence="1">
    <location>
        <begin position="368"/>
        <end position="377"/>
    </location>
</feature>
<dbReference type="Proteomes" id="UP000316726">
    <property type="component" value="Chromosome 18"/>
</dbReference>
<feature type="compositionally biased region" description="Basic residues" evidence="1">
    <location>
        <begin position="31"/>
        <end position="45"/>
    </location>
</feature>
<dbReference type="GO" id="GO:0090333">
    <property type="term" value="P:regulation of stomatal closure"/>
    <property type="evidence" value="ECO:0007669"/>
    <property type="project" value="InterPro"/>
</dbReference>
<dbReference type="PROSITE" id="PS50206">
    <property type="entry name" value="RHODANESE_3"/>
    <property type="match status" value="1"/>
</dbReference>
<sequence>MNGQLLTRRGPVKHVEKSGVKWTGTQNNASCRRRSARRQQNRKDRVHLKAWKGLSLGDMALDTSSSTKPTPPSDAMKKYLEMTQGSQQPKAPPEQKGLFEFNFKMPKMEMPKEEAPSSAPEPPAVVDKVQPLDIIETPPPDTAATPDVMPKFEAPKFSMPKFEAPKMPKMEVPKMEMPKMEAPSSAPEPPAVVDKVQPLDIIETPPADTAATPDVMPKFEAPKFEAPKFEAPKFEAPKFSMPKFEAPKMPKMEVPKMEAPSSAPEPPAVVDKVQPLDIIETPPADTAATPDVMPKFEAPKFEAPKFEAPKFEAPKFSMPKFEAPKMPKMEVPKMEVPKMEMPKMEAPSSAPEPPAVVDKVQPLDIIETPPADTAATPTPTPPSDALKKYMDMTQGTQQPEAPAAAPQGGFEMPKFEAPKFSMPKFEAPKMPKMEVQPLDIIEAPPADTAATPDVMPKFEAPKFEAPKFEAPKFEAPKFEAPKFSMPKFEAPKMPKMEVPKMEVPKMEMPKMEMPSMPELPAAPEAPSAPSTPEPGSPPVVENVQPLDIMETPPVVENVQPLDIIEAPPADTAATPDVMPKFEAPKFEAPKFEAPKFEAPKFEAPKFSMPKFEAPKMPKMEVPKMEVPKMEMPKMEMPSMPELPAAPEAPSAPSTPEPGSPPVVENVQPLDIMETPPVVENVQPLDIIETPPADTAPPPSTIEVEPAPPAPSVPAPAEVIEAPPAAAPEIPVTPQPEEASGLAQQKYLEMTGGKGAGAGADSQMNLEMPKLDELELPKIELPDVGSAISNLKSQVQESIGNVDIPEAPKLPEVPSFIKDFEPGSAVSAAKDQALDYLHSLPLPEPVNQAIDTAASQDPKVYTALAQYGLPLLALLLWNDKYAGYAGIISPRKIIKELLDENSDCVLIDLRDDVQRENDGIPDLKFKARERVQAIPFQGTVQVAAGTMKKVSSGATKLQIELTALLVSSLRAIDPKKTKIFLMTSNKSTTNGAAKDLARRLRKKGCKRPYIMEGGFREWEREGLPVVYDTANYQKGTIKVVSDRAEILASEASEIIADPVVAVGAALGAGGLGLALLNYHYVLQFIGVSVVLANSASYLFGFDNKEALWGDMEGNIGDVLDKSSKLASQAKKLTDKGRE</sequence>
<dbReference type="AlphaFoldDB" id="A0A5B8MYB3"/>
<dbReference type="Gene3D" id="3.40.250.10">
    <property type="entry name" value="Rhodanese-like domain"/>
    <property type="match status" value="1"/>
</dbReference>
<protein>
    <recommendedName>
        <fullName evidence="2">Rhodanese domain-containing protein</fullName>
    </recommendedName>
</protein>
<dbReference type="GO" id="GO:0009704">
    <property type="term" value="P:de-etiolation"/>
    <property type="evidence" value="ECO:0007669"/>
    <property type="project" value="InterPro"/>
</dbReference>
<feature type="region of interest" description="Disordered" evidence="1">
    <location>
        <begin position="687"/>
        <end position="715"/>
    </location>
</feature>
<reference evidence="3 4" key="1">
    <citation type="submission" date="2018-07" db="EMBL/GenBank/DDBJ databases">
        <title>The complete nuclear genome of the prasinophyte Chloropicon primus (CCMP1205).</title>
        <authorList>
            <person name="Pombert J.-F."/>
            <person name="Otis C."/>
            <person name="Turmel M."/>
            <person name="Lemieux C."/>
        </authorList>
    </citation>
    <scope>NUCLEOTIDE SEQUENCE [LARGE SCALE GENOMIC DNA]</scope>
    <source>
        <strain evidence="3 4">CCMP1205</strain>
    </source>
</reference>
<dbReference type="PANTHER" id="PTHR34209:SF1">
    <property type="entry name" value="CALCIUM SENSING RECEPTOR, CHLOROPLASTIC"/>
    <property type="match status" value="1"/>
</dbReference>
<feature type="region of interest" description="Disordered" evidence="1">
    <location>
        <begin position="513"/>
        <end position="542"/>
    </location>
</feature>
<feature type="compositionally biased region" description="Low complexity" evidence="1">
    <location>
        <begin position="636"/>
        <end position="651"/>
    </location>
</feature>
<evidence type="ECO:0000256" key="1">
    <source>
        <dbReference type="SAM" id="MobiDB-lite"/>
    </source>
</evidence>
<dbReference type="InterPro" id="IPR036873">
    <property type="entry name" value="Rhodanese-like_dom_sf"/>
</dbReference>
<dbReference type="PANTHER" id="PTHR34209">
    <property type="entry name" value="RHODANESE/CELL CYCLE CONTROL PHOSPHATASE SUPERFAMILY PROTEIN"/>
    <property type="match status" value="1"/>
</dbReference>
<dbReference type="InterPro" id="IPR001763">
    <property type="entry name" value="Rhodanese-like_dom"/>
</dbReference>
<organism evidence="3 4">
    <name type="scientific">Chloropicon primus</name>
    <dbReference type="NCBI Taxonomy" id="1764295"/>
    <lineage>
        <taxon>Eukaryota</taxon>
        <taxon>Viridiplantae</taxon>
        <taxon>Chlorophyta</taxon>
        <taxon>Chloropicophyceae</taxon>
        <taxon>Chloropicales</taxon>
        <taxon>Chloropicaceae</taxon>
        <taxon>Chloropicon</taxon>
    </lineage>
</organism>
<feature type="region of interest" description="Disordered" evidence="1">
    <location>
        <begin position="1"/>
        <end position="45"/>
    </location>
</feature>
<proteinExistence type="predicted"/>
<dbReference type="SUPFAM" id="SSF52821">
    <property type="entry name" value="Rhodanese/Cell cycle control phosphatase"/>
    <property type="match status" value="1"/>
</dbReference>
<dbReference type="GO" id="GO:0071277">
    <property type="term" value="P:cellular response to calcium ion"/>
    <property type="evidence" value="ECO:0007669"/>
    <property type="project" value="InterPro"/>
</dbReference>
<feature type="compositionally biased region" description="Low complexity" evidence="1">
    <location>
        <begin position="513"/>
        <end position="528"/>
    </location>
</feature>
<evidence type="ECO:0000313" key="4">
    <source>
        <dbReference type="Proteomes" id="UP000316726"/>
    </source>
</evidence>
<keyword evidence="4" id="KW-1185">Reference proteome</keyword>
<feature type="region of interest" description="Disordered" evidence="1">
    <location>
        <begin position="368"/>
        <end position="387"/>
    </location>
</feature>
<name>A0A5B8MYB3_9CHLO</name>
<evidence type="ECO:0000259" key="2">
    <source>
        <dbReference type="PROSITE" id="PS50206"/>
    </source>
</evidence>
<dbReference type="OrthoDB" id="551300at2759"/>
<dbReference type="EMBL" id="CP031051">
    <property type="protein sequence ID" value="QDZ25579.1"/>
    <property type="molecule type" value="Genomic_DNA"/>
</dbReference>
<feature type="domain" description="Rhodanese" evidence="2">
    <location>
        <begin position="899"/>
        <end position="1026"/>
    </location>
</feature>
<feature type="compositionally biased region" description="Low complexity" evidence="1">
    <location>
        <begin position="393"/>
        <end position="409"/>
    </location>
</feature>
<feature type="region of interest" description="Disordered" evidence="1">
    <location>
        <begin position="393"/>
        <end position="415"/>
    </location>
</feature>
<feature type="region of interest" description="Disordered" evidence="1">
    <location>
        <begin position="636"/>
        <end position="665"/>
    </location>
</feature>
<dbReference type="STRING" id="1764295.A0A5B8MYB3"/>
<gene>
    <name evidence="3" type="ORF">A3770_18p80970</name>
</gene>